<evidence type="ECO:0000313" key="1">
    <source>
        <dbReference type="EMBL" id="MFC5750719.1"/>
    </source>
</evidence>
<accession>A0ABW1A9T7</accession>
<protein>
    <submittedName>
        <fullName evidence="1">Uncharacterized protein</fullName>
    </submittedName>
</protein>
<sequence>MAKAALTVMYTVDSTIDVGMRDARLRAARYLTPDYTTKIKTEPMQFIPEQWRQHRAYLVVRLEPLAREAGAPSDGPTVAYRQWEMTTIPTGRDRWRGTPSKWMVYMGLVRSSERDPWRISEVLTQNKS</sequence>
<name>A0ABW1A9T7_9ACTN</name>
<dbReference type="EMBL" id="JBHSON010000057">
    <property type="protein sequence ID" value="MFC5750719.1"/>
    <property type="molecule type" value="Genomic_DNA"/>
</dbReference>
<proteinExistence type="predicted"/>
<reference evidence="2" key="1">
    <citation type="journal article" date="2019" name="Int. J. Syst. Evol. Microbiol.">
        <title>The Global Catalogue of Microorganisms (GCM) 10K type strain sequencing project: providing services to taxonomists for standard genome sequencing and annotation.</title>
        <authorList>
            <consortium name="The Broad Institute Genomics Platform"/>
            <consortium name="The Broad Institute Genome Sequencing Center for Infectious Disease"/>
            <person name="Wu L."/>
            <person name="Ma J."/>
        </authorList>
    </citation>
    <scope>NUCLEOTIDE SEQUENCE [LARGE SCALE GENOMIC DNA]</scope>
    <source>
        <strain evidence="2">KCTC 42087</strain>
    </source>
</reference>
<gene>
    <name evidence="1" type="ORF">ACFPZN_34300</name>
</gene>
<comment type="caution">
    <text evidence="1">The sequence shown here is derived from an EMBL/GenBank/DDBJ whole genome shotgun (WGS) entry which is preliminary data.</text>
</comment>
<dbReference type="RefSeq" id="WP_378286477.1">
    <property type="nucleotide sequence ID" value="NZ_JBHSON010000057.1"/>
</dbReference>
<organism evidence="1 2">
    <name type="scientific">Actinomadura rugatobispora</name>
    <dbReference type="NCBI Taxonomy" id="1994"/>
    <lineage>
        <taxon>Bacteria</taxon>
        <taxon>Bacillati</taxon>
        <taxon>Actinomycetota</taxon>
        <taxon>Actinomycetes</taxon>
        <taxon>Streptosporangiales</taxon>
        <taxon>Thermomonosporaceae</taxon>
        <taxon>Actinomadura</taxon>
    </lineage>
</organism>
<evidence type="ECO:0000313" key="2">
    <source>
        <dbReference type="Proteomes" id="UP001596074"/>
    </source>
</evidence>
<dbReference type="Proteomes" id="UP001596074">
    <property type="component" value="Unassembled WGS sequence"/>
</dbReference>
<keyword evidence="2" id="KW-1185">Reference proteome</keyword>